<keyword evidence="3" id="KW-1185">Reference proteome</keyword>
<organism evidence="2 3">
    <name type="scientific">Anas platyrhynchos</name>
    <name type="common">Mallard</name>
    <name type="synonym">Anas boschas</name>
    <dbReference type="NCBI Taxonomy" id="8839"/>
    <lineage>
        <taxon>Eukaryota</taxon>
        <taxon>Metazoa</taxon>
        <taxon>Chordata</taxon>
        <taxon>Craniata</taxon>
        <taxon>Vertebrata</taxon>
        <taxon>Euteleostomi</taxon>
        <taxon>Archelosauria</taxon>
        <taxon>Archosauria</taxon>
        <taxon>Dinosauria</taxon>
        <taxon>Saurischia</taxon>
        <taxon>Theropoda</taxon>
        <taxon>Coelurosauria</taxon>
        <taxon>Aves</taxon>
        <taxon>Neognathae</taxon>
        <taxon>Galloanserae</taxon>
        <taxon>Anseriformes</taxon>
        <taxon>Anatidae</taxon>
        <taxon>Anatinae</taxon>
        <taxon>Anas</taxon>
    </lineage>
</organism>
<keyword evidence="1" id="KW-0812">Transmembrane</keyword>
<keyword evidence="1" id="KW-0472">Membrane</keyword>
<proteinExistence type="predicted"/>
<name>R0LZJ6_ANAPL</name>
<protein>
    <submittedName>
        <fullName evidence="2">Uncharacterized protein</fullName>
    </submittedName>
</protein>
<dbReference type="EMBL" id="KB742659">
    <property type="protein sequence ID" value="EOB05858.1"/>
    <property type="molecule type" value="Genomic_DNA"/>
</dbReference>
<feature type="transmembrane region" description="Helical" evidence="1">
    <location>
        <begin position="12"/>
        <end position="34"/>
    </location>
</feature>
<evidence type="ECO:0000313" key="2">
    <source>
        <dbReference type="EMBL" id="EOB05858.1"/>
    </source>
</evidence>
<evidence type="ECO:0000313" key="3">
    <source>
        <dbReference type="Proteomes" id="UP000296049"/>
    </source>
</evidence>
<gene>
    <name evidence="2" type="ORF">Anapl_01165</name>
</gene>
<sequence length="345" mass="37737">MAFSLQPEAVILMVFALAVCKQIFLILYPAAVLFNSSCHFLCYYGFESLFAAGNRELAQQCDMKCSARLLVPTVGLMHNSLAATCDTQAAMRVPCEEALKDPGPRTPPCLQHATVLSQPLSSAAGEGEEGTVGMWRNSWDREWRQPNLAGCHGAKHTELQAGDESEAFPRGKFPKHFPIDFNCSQCFGEKPQSPIMKVAALAAKRQRYPKACVPQPGSEESEGGNCSRGVLAKLTALLSLRWQQQLPEVAEPCFSPCLPAALTLCVGARSLHIQSHHHAELCGEEQQQDLLVREPSKICGSNIFLTTGSSYNVEKKYSSLSNPDLATAEFNGKSPINFKWSMISE</sequence>
<reference evidence="3" key="1">
    <citation type="journal article" date="2013" name="Nat. Genet.">
        <title>The duck genome and transcriptome provide insight into an avian influenza virus reservoir species.</title>
        <authorList>
            <person name="Huang Y."/>
            <person name="Li Y."/>
            <person name="Burt D.W."/>
            <person name="Chen H."/>
            <person name="Zhang Y."/>
            <person name="Qian W."/>
            <person name="Kim H."/>
            <person name="Gan S."/>
            <person name="Zhao Y."/>
            <person name="Li J."/>
            <person name="Yi K."/>
            <person name="Feng H."/>
            <person name="Zhu P."/>
            <person name="Li B."/>
            <person name="Liu Q."/>
            <person name="Fairley S."/>
            <person name="Magor K.E."/>
            <person name="Du Z."/>
            <person name="Hu X."/>
            <person name="Goodman L."/>
            <person name="Tafer H."/>
            <person name="Vignal A."/>
            <person name="Lee T."/>
            <person name="Kim K.W."/>
            <person name="Sheng Z."/>
            <person name="An Y."/>
            <person name="Searle S."/>
            <person name="Herrero J."/>
            <person name="Groenen M.A."/>
            <person name="Crooijmans R.P."/>
            <person name="Faraut T."/>
            <person name="Cai Q."/>
            <person name="Webster R.G."/>
            <person name="Aldridge J.R."/>
            <person name="Warren W.C."/>
            <person name="Bartschat S."/>
            <person name="Kehr S."/>
            <person name="Marz M."/>
            <person name="Stadler P.F."/>
            <person name="Smith J."/>
            <person name="Kraus R.H."/>
            <person name="Zhao Y."/>
            <person name="Ren L."/>
            <person name="Fei J."/>
            <person name="Morisson M."/>
            <person name="Kaiser P."/>
            <person name="Griffin D.K."/>
            <person name="Rao M."/>
            <person name="Pitel F."/>
            <person name="Wang J."/>
            <person name="Li N."/>
        </authorList>
    </citation>
    <scope>NUCLEOTIDE SEQUENCE [LARGE SCALE GENOMIC DNA]</scope>
</reference>
<accession>R0LZJ6</accession>
<evidence type="ECO:0000256" key="1">
    <source>
        <dbReference type="SAM" id="Phobius"/>
    </source>
</evidence>
<keyword evidence="1" id="KW-1133">Transmembrane helix</keyword>
<dbReference type="AlphaFoldDB" id="R0LZJ6"/>
<dbReference type="Proteomes" id="UP000296049">
    <property type="component" value="Unassembled WGS sequence"/>
</dbReference>